<dbReference type="AlphaFoldDB" id="A0A8H7PW09"/>
<gene>
    <name evidence="4" type="ORF">INT44_003518</name>
</gene>
<feature type="compositionally biased region" description="Polar residues" evidence="2">
    <location>
        <begin position="285"/>
        <end position="295"/>
    </location>
</feature>
<feature type="compositionally biased region" description="Basic residues" evidence="2">
    <location>
        <begin position="331"/>
        <end position="341"/>
    </location>
</feature>
<evidence type="ECO:0000256" key="1">
    <source>
        <dbReference type="ARBA" id="ARBA00023054"/>
    </source>
</evidence>
<feature type="compositionally biased region" description="Polar residues" evidence="2">
    <location>
        <begin position="392"/>
        <end position="410"/>
    </location>
</feature>
<feature type="region of interest" description="Disordered" evidence="2">
    <location>
        <begin position="354"/>
        <end position="419"/>
    </location>
</feature>
<evidence type="ECO:0000259" key="3">
    <source>
        <dbReference type="Pfam" id="PF09073"/>
    </source>
</evidence>
<comment type="caution">
    <text evidence="4">The sequence shown here is derived from an EMBL/GenBank/DDBJ whole genome shotgun (WGS) entry which is preliminary data.</text>
</comment>
<dbReference type="Pfam" id="PF09073">
    <property type="entry name" value="BUD22"/>
    <property type="match status" value="1"/>
</dbReference>
<organism evidence="4 5">
    <name type="scientific">Umbelopsis vinacea</name>
    <dbReference type="NCBI Taxonomy" id="44442"/>
    <lineage>
        <taxon>Eukaryota</taxon>
        <taxon>Fungi</taxon>
        <taxon>Fungi incertae sedis</taxon>
        <taxon>Mucoromycota</taxon>
        <taxon>Mucoromycotina</taxon>
        <taxon>Umbelopsidomycetes</taxon>
        <taxon>Umbelopsidales</taxon>
        <taxon>Umbelopsidaceae</taxon>
        <taxon>Umbelopsis</taxon>
    </lineage>
</organism>
<name>A0A8H7PW09_9FUNG</name>
<reference evidence="4" key="1">
    <citation type="submission" date="2020-12" db="EMBL/GenBank/DDBJ databases">
        <title>Metabolic potential, ecology and presence of endohyphal bacteria is reflected in genomic diversity of Mucoromycotina.</title>
        <authorList>
            <person name="Muszewska A."/>
            <person name="Okrasinska A."/>
            <person name="Steczkiewicz K."/>
            <person name="Drgas O."/>
            <person name="Orlowska M."/>
            <person name="Perlinska-Lenart U."/>
            <person name="Aleksandrzak-Piekarczyk T."/>
            <person name="Szatraj K."/>
            <person name="Zielenkiewicz U."/>
            <person name="Pilsyk S."/>
            <person name="Malc E."/>
            <person name="Mieczkowski P."/>
            <person name="Kruszewska J.S."/>
            <person name="Biernat P."/>
            <person name="Pawlowska J."/>
        </authorList>
    </citation>
    <scope>NUCLEOTIDE SEQUENCE</scope>
    <source>
        <strain evidence="4">WA0000051536</strain>
    </source>
</reference>
<evidence type="ECO:0000313" key="5">
    <source>
        <dbReference type="Proteomes" id="UP000612746"/>
    </source>
</evidence>
<keyword evidence="5" id="KW-1185">Reference proteome</keyword>
<feature type="domain" description="Bud22" evidence="3">
    <location>
        <begin position="233"/>
        <end position="442"/>
    </location>
</feature>
<evidence type="ECO:0000256" key="2">
    <source>
        <dbReference type="SAM" id="MobiDB-lite"/>
    </source>
</evidence>
<feature type="compositionally biased region" description="Basic and acidic residues" evidence="2">
    <location>
        <begin position="354"/>
        <end position="370"/>
    </location>
</feature>
<dbReference type="PANTHER" id="PTHR23325:SF1">
    <property type="entry name" value="SERUM RESPONSE FACTOR-BINDING PROTEIN 1"/>
    <property type="match status" value="1"/>
</dbReference>
<dbReference type="GO" id="GO:0005634">
    <property type="term" value="C:nucleus"/>
    <property type="evidence" value="ECO:0007669"/>
    <property type="project" value="TreeGrafter"/>
</dbReference>
<dbReference type="PANTHER" id="PTHR23325">
    <property type="entry name" value="SERUM RESPONSE FACTOR-BINDING"/>
    <property type="match status" value="1"/>
</dbReference>
<dbReference type="InterPro" id="IPR015158">
    <property type="entry name" value="Bud22_dom"/>
</dbReference>
<dbReference type="InterPro" id="IPR037393">
    <property type="entry name" value="Bud22/SRFB1"/>
</dbReference>
<feature type="compositionally biased region" description="Basic and acidic residues" evidence="2">
    <location>
        <begin position="113"/>
        <end position="126"/>
    </location>
</feature>
<feature type="compositionally biased region" description="Basic and acidic residues" evidence="2">
    <location>
        <begin position="250"/>
        <end position="268"/>
    </location>
</feature>
<dbReference type="EMBL" id="JAEPRA010000009">
    <property type="protein sequence ID" value="KAG2180514.1"/>
    <property type="molecule type" value="Genomic_DNA"/>
</dbReference>
<protein>
    <recommendedName>
        <fullName evidence="3">Bud22 domain-containing protein</fullName>
    </recommendedName>
</protein>
<dbReference type="OrthoDB" id="3364872at2759"/>
<dbReference type="GO" id="GO:0030490">
    <property type="term" value="P:maturation of SSU-rRNA"/>
    <property type="evidence" value="ECO:0007669"/>
    <property type="project" value="TreeGrafter"/>
</dbReference>
<feature type="region of interest" description="Disordered" evidence="2">
    <location>
        <begin position="96"/>
        <end position="126"/>
    </location>
</feature>
<accession>A0A8H7PW09</accession>
<keyword evidence="1" id="KW-0175">Coiled coil</keyword>
<dbReference type="GO" id="GO:0030686">
    <property type="term" value="C:90S preribosome"/>
    <property type="evidence" value="ECO:0007669"/>
    <property type="project" value="TreeGrafter"/>
</dbReference>
<dbReference type="Proteomes" id="UP000612746">
    <property type="component" value="Unassembled WGS sequence"/>
</dbReference>
<evidence type="ECO:0000313" key="4">
    <source>
        <dbReference type="EMBL" id="KAG2180514.1"/>
    </source>
</evidence>
<sequence>MPTQSVAKANMGSQIKQKENLTWKINLLAAQLGGKSRISRANLAAKSLVKDGENSNVDEEAIKKQLLELKAQKINMKLFHVVKEIKKLMKKAKNNEVQRLVKKSKPAKSAQESNKKTEGKEDSKDTESKIDEELVLLKSMDLDLIATTATRNKISKNGTIKHSNILSLLEFPTDEAAKSSNEMSLEDAKLQHNIEARLLNFKPIKEEFSKLLEDIVKIIDAGSQIPEVATEATNDAEEDEMEVEEEEEQKVEKESVPSKRKTKSDSSDKAASTAKKPKASKQETDASSTFVSTLYSDSEEEEEQEKPKKKKKSSDENWVDENFDKYYGKEKKNRPSQRRRREMYEKLYGEEANHVKAQLEAEKIKEERKLARQMKKSASGGNNISLGKRRSNAPNPSQSAKAKAANTEQLHPSWEAKKQQKDLMALALSGKGGLGNKKIVFDDSD</sequence>
<feature type="compositionally biased region" description="Acidic residues" evidence="2">
    <location>
        <begin position="234"/>
        <end position="249"/>
    </location>
</feature>
<proteinExistence type="predicted"/>
<feature type="region of interest" description="Disordered" evidence="2">
    <location>
        <begin position="227"/>
        <end position="342"/>
    </location>
</feature>